<dbReference type="SUPFAM" id="SSF54523">
    <property type="entry name" value="Pili subunits"/>
    <property type="match status" value="1"/>
</dbReference>
<evidence type="ECO:0000313" key="3">
    <source>
        <dbReference type="EMBL" id="MBC2592932.1"/>
    </source>
</evidence>
<dbReference type="GO" id="GO:0015627">
    <property type="term" value="C:type II protein secretion system complex"/>
    <property type="evidence" value="ECO:0007669"/>
    <property type="project" value="InterPro"/>
</dbReference>
<comment type="caution">
    <text evidence="3">The sequence shown here is derived from an EMBL/GenBank/DDBJ whole genome shotgun (WGS) entry which is preliminary data.</text>
</comment>
<name>A0A842H947_9BACT</name>
<dbReference type="PANTHER" id="PTHR30093">
    <property type="entry name" value="GENERAL SECRETION PATHWAY PROTEIN G"/>
    <property type="match status" value="1"/>
</dbReference>
<evidence type="ECO:0000256" key="1">
    <source>
        <dbReference type="ARBA" id="ARBA00022481"/>
    </source>
</evidence>
<keyword evidence="2" id="KW-0812">Transmembrane</keyword>
<dbReference type="InterPro" id="IPR012902">
    <property type="entry name" value="N_methyl_site"/>
</dbReference>
<dbReference type="Proteomes" id="UP000546464">
    <property type="component" value="Unassembled WGS sequence"/>
</dbReference>
<dbReference type="PRINTS" id="PR00813">
    <property type="entry name" value="BCTERIALGSPG"/>
</dbReference>
<evidence type="ECO:0000256" key="2">
    <source>
        <dbReference type="SAM" id="Phobius"/>
    </source>
</evidence>
<dbReference type="InterPro" id="IPR045584">
    <property type="entry name" value="Pilin-like"/>
</dbReference>
<dbReference type="EMBL" id="JACHVB010000012">
    <property type="protein sequence ID" value="MBC2592932.1"/>
    <property type="molecule type" value="Genomic_DNA"/>
</dbReference>
<organism evidence="3 4">
    <name type="scientific">Ruficoccus amylovorans</name>
    <dbReference type="NCBI Taxonomy" id="1804625"/>
    <lineage>
        <taxon>Bacteria</taxon>
        <taxon>Pseudomonadati</taxon>
        <taxon>Verrucomicrobiota</taxon>
        <taxon>Opitutia</taxon>
        <taxon>Puniceicoccales</taxon>
        <taxon>Cerasicoccaceae</taxon>
        <taxon>Ruficoccus</taxon>
    </lineage>
</organism>
<evidence type="ECO:0000313" key="4">
    <source>
        <dbReference type="Proteomes" id="UP000546464"/>
    </source>
</evidence>
<accession>A0A842H947</accession>
<dbReference type="AlphaFoldDB" id="A0A842H947"/>
<keyword evidence="2" id="KW-1133">Transmembrane helix</keyword>
<dbReference type="Gene3D" id="3.30.700.10">
    <property type="entry name" value="Glycoprotein, Type 4 Pilin"/>
    <property type="match status" value="1"/>
</dbReference>
<keyword evidence="2" id="KW-0472">Membrane</keyword>
<dbReference type="GO" id="GO:0015628">
    <property type="term" value="P:protein secretion by the type II secretion system"/>
    <property type="evidence" value="ECO:0007669"/>
    <property type="project" value="InterPro"/>
</dbReference>
<keyword evidence="4" id="KW-1185">Reference proteome</keyword>
<proteinExistence type="predicted"/>
<dbReference type="PANTHER" id="PTHR30093:SF2">
    <property type="entry name" value="TYPE II SECRETION SYSTEM PROTEIN H"/>
    <property type="match status" value="1"/>
</dbReference>
<protein>
    <submittedName>
        <fullName evidence="3">Prepilin-type N-terminal cleavage/methylation domain-containing protein</fullName>
    </submittedName>
</protein>
<dbReference type="RefSeq" id="WP_185673941.1">
    <property type="nucleotide sequence ID" value="NZ_JACHVB010000012.1"/>
</dbReference>
<feature type="transmembrane region" description="Helical" evidence="2">
    <location>
        <begin position="16"/>
        <end position="41"/>
    </location>
</feature>
<dbReference type="NCBIfam" id="TIGR02532">
    <property type="entry name" value="IV_pilin_GFxxxE"/>
    <property type="match status" value="1"/>
</dbReference>
<sequence>MISNVTSRSRLSDGSYAFTIIELLAVIAVIGILGAILMAAVQKVSTSAQSAQCGSNLRVLHGAFMMATVDNEGKFPYEEASDDDQLPQWWHRRIGAYVEIPKSMDWKTGAQASGIYLCPTDEKPYASVMSYGINKRFMDLSMGTLSGGGNPILLADADSFEIHSTASRIQHVMFRHAGGYTQVILLDGSVHRYTEDELKPLGEADGLWRP</sequence>
<gene>
    <name evidence="3" type="ORF">H5P28_01535</name>
</gene>
<reference evidence="3 4" key="1">
    <citation type="submission" date="2020-07" db="EMBL/GenBank/DDBJ databases">
        <authorList>
            <person name="Feng X."/>
        </authorList>
    </citation>
    <scope>NUCLEOTIDE SEQUENCE [LARGE SCALE GENOMIC DNA]</scope>
    <source>
        <strain evidence="3 4">JCM31066</strain>
    </source>
</reference>
<dbReference type="InterPro" id="IPR000983">
    <property type="entry name" value="Bac_GSPG_pilin"/>
</dbReference>
<keyword evidence="1" id="KW-0488">Methylation</keyword>